<comment type="similarity">
    <text evidence="1 4">Belongs to the glycosyl hydrolase 17 family.</text>
</comment>
<evidence type="ECO:0000256" key="1">
    <source>
        <dbReference type="ARBA" id="ARBA00008773"/>
    </source>
</evidence>
<sequence length="193" mass="21670">MLNFLRRTGSYLMMNVYPFFAYMGNTAQISLDYALFRDKQGVVDSGNGLRYYNLFDVQIDAVFAAMNALQFEDVKLVITETGWPSVGDENEVGASAANAAAYNGNLVRRVLTGGGSPLRPNEPLNVFLFALFNEYQKPGPHVGEELWAFLPKRRQSLQHTAHTGRSEHWGVKARQRDQDDGFASPWDQDEGSR</sequence>
<dbReference type="Gene3D" id="3.20.20.80">
    <property type="entry name" value="Glycosidases"/>
    <property type="match status" value="1"/>
</dbReference>
<keyword evidence="3 5" id="KW-0326">Glycosidase</keyword>
<evidence type="ECO:0000256" key="5">
    <source>
        <dbReference type="RuleBase" id="RU004336"/>
    </source>
</evidence>
<evidence type="ECO:0000256" key="6">
    <source>
        <dbReference type="SAM" id="MobiDB-lite"/>
    </source>
</evidence>
<proteinExistence type="inferred from homology"/>
<name>A0A7J0HFN4_9ERIC</name>
<dbReference type="InterPro" id="IPR000490">
    <property type="entry name" value="Glyco_hydro_17"/>
</dbReference>
<dbReference type="InterPro" id="IPR044965">
    <property type="entry name" value="Glyco_hydro_17_plant"/>
</dbReference>
<dbReference type="PANTHER" id="PTHR32227">
    <property type="entry name" value="GLUCAN ENDO-1,3-BETA-GLUCOSIDASE BG1-RELATED-RELATED"/>
    <property type="match status" value="1"/>
</dbReference>
<accession>A0A7J0HFN4</accession>
<dbReference type="Pfam" id="PF00332">
    <property type="entry name" value="Glyco_hydro_17"/>
    <property type="match status" value="1"/>
</dbReference>
<dbReference type="OrthoDB" id="1938138at2759"/>
<feature type="region of interest" description="Disordered" evidence="6">
    <location>
        <begin position="158"/>
        <end position="193"/>
    </location>
</feature>
<evidence type="ECO:0000313" key="8">
    <source>
        <dbReference type="Proteomes" id="UP000585474"/>
    </source>
</evidence>
<protein>
    <submittedName>
        <fullName evidence="7">O-Glycosyl hydrolases family 17 protein</fullName>
    </submittedName>
</protein>
<dbReference type="EMBL" id="BJWL01000029">
    <property type="protein sequence ID" value="GFZ21946.1"/>
    <property type="molecule type" value="Genomic_DNA"/>
</dbReference>
<organism evidence="7 8">
    <name type="scientific">Actinidia rufa</name>
    <dbReference type="NCBI Taxonomy" id="165716"/>
    <lineage>
        <taxon>Eukaryota</taxon>
        <taxon>Viridiplantae</taxon>
        <taxon>Streptophyta</taxon>
        <taxon>Embryophyta</taxon>
        <taxon>Tracheophyta</taxon>
        <taxon>Spermatophyta</taxon>
        <taxon>Magnoliopsida</taxon>
        <taxon>eudicotyledons</taxon>
        <taxon>Gunneridae</taxon>
        <taxon>Pentapetalae</taxon>
        <taxon>asterids</taxon>
        <taxon>Ericales</taxon>
        <taxon>Actinidiaceae</taxon>
        <taxon>Actinidia</taxon>
    </lineage>
</organism>
<evidence type="ECO:0000313" key="7">
    <source>
        <dbReference type="EMBL" id="GFZ21946.1"/>
    </source>
</evidence>
<dbReference type="GO" id="GO:0004553">
    <property type="term" value="F:hydrolase activity, hydrolyzing O-glycosyl compounds"/>
    <property type="evidence" value="ECO:0007669"/>
    <property type="project" value="InterPro"/>
</dbReference>
<keyword evidence="2 5" id="KW-0378">Hydrolase</keyword>
<feature type="compositionally biased region" description="Basic and acidic residues" evidence="6">
    <location>
        <begin position="164"/>
        <end position="179"/>
    </location>
</feature>
<reference evidence="7 8" key="1">
    <citation type="submission" date="2019-07" db="EMBL/GenBank/DDBJ databases">
        <title>De Novo Assembly of kiwifruit Actinidia rufa.</title>
        <authorList>
            <person name="Sugita-Konishi S."/>
            <person name="Sato K."/>
            <person name="Mori E."/>
            <person name="Abe Y."/>
            <person name="Kisaki G."/>
            <person name="Hamano K."/>
            <person name="Suezawa K."/>
            <person name="Otani M."/>
            <person name="Fukuda T."/>
            <person name="Manabe T."/>
            <person name="Gomi K."/>
            <person name="Tabuchi M."/>
            <person name="Akimitsu K."/>
            <person name="Kataoka I."/>
        </authorList>
    </citation>
    <scope>NUCLEOTIDE SEQUENCE [LARGE SCALE GENOMIC DNA]</scope>
    <source>
        <strain evidence="8">cv. Fuchu</strain>
    </source>
</reference>
<comment type="caution">
    <text evidence="7">The sequence shown here is derived from an EMBL/GenBank/DDBJ whole genome shotgun (WGS) entry which is preliminary data.</text>
</comment>
<keyword evidence="8" id="KW-1185">Reference proteome</keyword>
<dbReference type="InterPro" id="IPR017853">
    <property type="entry name" value="GH"/>
</dbReference>
<dbReference type="Proteomes" id="UP000585474">
    <property type="component" value="Unassembled WGS sequence"/>
</dbReference>
<dbReference type="AlphaFoldDB" id="A0A7J0HFN4"/>
<dbReference type="GO" id="GO:0005975">
    <property type="term" value="P:carbohydrate metabolic process"/>
    <property type="evidence" value="ECO:0007669"/>
    <property type="project" value="InterPro"/>
</dbReference>
<evidence type="ECO:0000256" key="2">
    <source>
        <dbReference type="ARBA" id="ARBA00022801"/>
    </source>
</evidence>
<gene>
    <name evidence="7" type="ORF">Acr_29g0011080</name>
</gene>
<dbReference type="SUPFAM" id="SSF51445">
    <property type="entry name" value="(Trans)glycosidases"/>
    <property type="match status" value="1"/>
</dbReference>
<evidence type="ECO:0000256" key="3">
    <source>
        <dbReference type="ARBA" id="ARBA00023295"/>
    </source>
</evidence>
<evidence type="ECO:0000256" key="4">
    <source>
        <dbReference type="RuleBase" id="RU004335"/>
    </source>
</evidence>
<dbReference type="PROSITE" id="PS00587">
    <property type="entry name" value="GLYCOSYL_HYDROL_F17"/>
    <property type="match status" value="1"/>
</dbReference>